<evidence type="ECO:0000313" key="5">
    <source>
        <dbReference type="Proteomes" id="UP001162131"/>
    </source>
</evidence>
<dbReference type="Gene3D" id="1.25.40.10">
    <property type="entry name" value="Tetratricopeptide repeat domain"/>
    <property type="match status" value="2"/>
</dbReference>
<organism evidence="4 5">
    <name type="scientific">Blepharisma stoltei</name>
    <dbReference type="NCBI Taxonomy" id="1481888"/>
    <lineage>
        <taxon>Eukaryota</taxon>
        <taxon>Sar</taxon>
        <taxon>Alveolata</taxon>
        <taxon>Ciliophora</taxon>
        <taxon>Postciliodesmatophora</taxon>
        <taxon>Heterotrichea</taxon>
        <taxon>Heterotrichida</taxon>
        <taxon>Blepharismidae</taxon>
        <taxon>Blepharisma</taxon>
    </lineage>
</organism>
<dbReference type="PROSITE" id="PS50293">
    <property type="entry name" value="TPR_REGION"/>
    <property type="match status" value="2"/>
</dbReference>
<feature type="repeat" description="TPR" evidence="3">
    <location>
        <begin position="106"/>
        <end position="139"/>
    </location>
</feature>
<dbReference type="AlphaFoldDB" id="A0AAU9K2S3"/>
<accession>A0AAU9K2S3</accession>
<dbReference type="PANTHER" id="PTHR44943">
    <property type="entry name" value="CELLULOSE SYNTHASE OPERON PROTEIN C"/>
    <property type="match status" value="1"/>
</dbReference>
<dbReference type="Proteomes" id="UP001162131">
    <property type="component" value="Unassembled WGS sequence"/>
</dbReference>
<evidence type="ECO:0000256" key="3">
    <source>
        <dbReference type="PROSITE-ProRule" id="PRU00339"/>
    </source>
</evidence>
<keyword evidence="2 3" id="KW-0802">TPR repeat</keyword>
<dbReference type="PANTHER" id="PTHR44943:SF4">
    <property type="entry name" value="TPR REPEAT-CONTAINING PROTEIN MJ0798"/>
    <property type="match status" value="1"/>
</dbReference>
<evidence type="ECO:0000256" key="1">
    <source>
        <dbReference type="ARBA" id="ARBA00022737"/>
    </source>
</evidence>
<gene>
    <name evidence="4" type="ORF">BSTOLATCC_MIC53755</name>
</gene>
<dbReference type="InterPro" id="IPR051685">
    <property type="entry name" value="Ycf3/AcsC/BcsC/TPR_MFPF"/>
</dbReference>
<dbReference type="InterPro" id="IPR019734">
    <property type="entry name" value="TPR_rpt"/>
</dbReference>
<comment type="caution">
    <text evidence="4">The sequence shown here is derived from an EMBL/GenBank/DDBJ whole genome shotgun (WGS) entry which is preliminary data.</text>
</comment>
<evidence type="ECO:0008006" key="6">
    <source>
        <dbReference type="Google" id="ProtNLM"/>
    </source>
</evidence>
<dbReference type="PROSITE" id="PS50005">
    <property type="entry name" value="TPR"/>
    <property type="match status" value="2"/>
</dbReference>
<keyword evidence="5" id="KW-1185">Reference proteome</keyword>
<evidence type="ECO:0000256" key="2">
    <source>
        <dbReference type="ARBA" id="ARBA00022803"/>
    </source>
</evidence>
<protein>
    <recommendedName>
        <fullName evidence="6">Tetratricopeptide repeat protein</fullName>
    </recommendedName>
</protein>
<proteinExistence type="predicted"/>
<dbReference type="Pfam" id="PF00515">
    <property type="entry name" value="TPR_1"/>
    <property type="match status" value="2"/>
</dbReference>
<dbReference type="SMART" id="SM00028">
    <property type="entry name" value="TPR"/>
    <property type="match status" value="4"/>
</dbReference>
<evidence type="ECO:0000313" key="4">
    <source>
        <dbReference type="EMBL" id="CAG9331691.1"/>
    </source>
</evidence>
<sequence>MIRPLMLLKREFKASFAILNGEEYKLSAYLPNIGNKSFTISRSHTINDFLNEIQLQSPDIQIKHSYSSDSSFKATIEQEPIKVEINDEEYEFSKNDSQAQSKPEYAEAYFNKGNLLFELKRMEEAIEAYSQAIKIDPDFIKSHYNKGVILSGLGLHKDSVHSFDEVIRINPNYISAYYQKINSLILSGKKKEAISVCDDVISINPYDSSTYYQKGILLDNIGNFDEAIECFDASIEIEPNNPIFQHAKLRAQENKKTENSTENSKA</sequence>
<dbReference type="EMBL" id="CAJZBQ010000053">
    <property type="protein sequence ID" value="CAG9331691.1"/>
    <property type="molecule type" value="Genomic_DNA"/>
</dbReference>
<feature type="repeat" description="TPR" evidence="3">
    <location>
        <begin position="208"/>
        <end position="241"/>
    </location>
</feature>
<dbReference type="Pfam" id="PF13181">
    <property type="entry name" value="TPR_8"/>
    <property type="match status" value="1"/>
</dbReference>
<reference evidence="4" key="1">
    <citation type="submission" date="2021-09" db="EMBL/GenBank/DDBJ databases">
        <authorList>
            <consortium name="AG Swart"/>
            <person name="Singh M."/>
            <person name="Singh A."/>
            <person name="Seah K."/>
            <person name="Emmerich C."/>
        </authorList>
    </citation>
    <scope>NUCLEOTIDE SEQUENCE</scope>
    <source>
        <strain evidence="4">ATCC30299</strain>
    </source>
</reference>
<dbReference type="InterPro" id="IPR011990">
    <property type="entry name" value="TPR-like_helical_dom_sf"/>
</dbReference>
<keyword evidence="1" id="KW-0677">Repeat</keyword>
<name>A0AAU9K2S3_9CILI</name>
<dbReference type="SUPFAM" id="SSF48452">
    <property type="entry name" value="TPR-like"/>
    <property type="match status" value="1"/>
</dbReference>